<name>A0A0C3KN83_PISTI</name>
<evidence type="ECO:0000313" key="2">
    <source>
        <dbReference type="EMBL" id="KIO11057.1"/>
    </source>
</evidence>
<dbReference type="Proteomes" id="UP000054217">
    <property type="component" value="Unassembled WGS sequence"/>
</dbReference>
<proteinExistence type="predicted"/>
<reference evidence="3" key="2">
    <citation type="submission" date="2015-01" db="EMBL/GenBank/DDBJ databases">
        <title>Evolutionary Origins and Diversification of the Mycorrhizal Mutualists.</title>
        <authorList>
            <consortium name="DOE Joint Genome Institute"/>
            <consortium name="Mycorrhizal Genomics Consortium"/>
            <person name="Kohler A."/>
            <person name="Kuo A."/>
            <person name="Nagy L.G."/>
            <person name="Floudas D."/>
            <person name="Copeland A."/>
            <person name="Barry K.W."/>
            <person name="Cichocki N."/>
            <person name="Veneault-Fourrey C."/>
            <person name="LaButti K."/>
            <person name="Lindquist E.A."/>
            <person name="Lipzen A."/>
            <person name="Lundell T."/>
            <person name="Morin E."/>
            <person name="Murat C."/>
            <person name="Riley R."/>
            <person name="Ohm R."/>
            <person name="Sun H."/>
            <person name="Tunlid A."/>
            <person name="Henrissat B."/>
            <person name="Grigoriev I.V."/>
            <person name="Hibbett D.S."/>
            <person name="Martin F."/>
        </authorList>
    </citation>
    <scope>NUCLEOTIDE SEQUENCE [LARGE SCALE GENOMIC DNA]</scope>
    <source>
        <strain evidence="3">Marx 270</strain>
    </source>
</reference>
<dbReference type="EMBL" id="KN831950">
    <property type="protein sequence ID" value="KIO11057.1"/>
    <property type="molecule type" value="Genomic_DNA"/>
</dbReference>
<dbReference type="AlphaFoldDB" id="A0A0C3KN83"/>
<dbReference type="InParanoid" id="A0A0C3KN83"/>
<protein>
    <recommendedName>
        <fullName evidence="4">Secreted protein</fullName>
    </recommendedName>
</protein>
<organism evidence="2 3">
    <name type="scientific">Pisolithus tinctorius Marx 270</name>
    <dbReference type="NCBI Taxonomy" id="870435"/>
    <lineage>
        <taxon>Eukaryota</taxon>
        <taxon>Fungi</taxon>
        <taxon>Dikarya</taxon>
        <taxon>Basidiomycota</taxon>
        <taxon>Agaricomycotina</taxon>
        <taxon>Agaricomycetes</taxon>
        <taxon>Agaricomycetidae</taxon>
        <taxon>Boletales</taxon>
        <taxon>Sclerodermatineae</taxon>
        <taxon>Pisolithaceae</taxon>
        <taxon>Pisolithus</taxon>
    </lineage>
</organism>
<keyword evidence="3" id="KW-1185">Reference proteome</keyword>
<evidence type="ECO:0000313" key="3">
    <source>
        <dbReference type="Proteomes" id="UP000054217"/>
    </source>
</evidence>
<dbReference type="HOGENOM" id="CLU_2264833_0_0_1"/>
<feature type="chain" id="PRO_5002179386" description="Secreted protein" evidence="1">
    <location>
        <begin position="20"/>
        <end position="103"/>
    </location>
</feature>
<feature type="signal peptide" evidence="1">
    <location>
        <begin position="1"/>
        <end position="19"/>
    </location>
</feature>
<evidence type="ECO:0000256" key="1">
    <source>
        <dbReference type="SAM" id="SignalP"/>
    </source>
</evidence>
<evidence type="ECO:0008006" key="4">
    <source>
        <dbReference type="Google" id="ProtNLM"/>
    </source>
</evidence>
<accession>A0A0C3KN83</accession>
<keyword evidence="1" id="KW-0732">Signal</keyword>
<reference evidence="2 3" key="1">
    <citation type="submission" date="2014-04" db="EMBL/GenBank/DDBJ databases">
        <authorList>
            <consortium name="DOE Joint Genome Institute"/>
            <person name="Kuo A."/>
            <person name="Kohler A."/>
            <person name="Costa M.D."/>
            <person name="Nagy L.G."/>
            <person name="Floudas D."/>
            <person name="Copeland A."/>
            <person name="Barry K.W."/>
            <person name="Cichocki N."/>
            <person name="Veneault-Fourrey C."/>
            <person name="LaButti K."/>
            <person name="Lindquist E.A."/>
            <person name="Lipzen A."/>
            <person name="Lundell T."/>
            <person name="Morin E."/>
            <person name="Murat C."/>
            <person name="Sun H."/>
            <person name="Tunlid A."/>
            <person name="Henrissat B."/>
            <person name="Grigoriev I.V."/>
            <person name="Hibbett D.S."/>
            <person name="Martin F."/>
            <person name="Nordberg H.P."/>
            <person name="Cantor M.N."/>
            <person name="Hua S.X."/>
        </authorList>
    </citation>
    <scope>NUCLEOTIDE SEQUENCE [LARGE SCALE GENOMIC DNA]</scope>
    <source>
        <strain evidence="2 3">Marx 270</strain>
    </source>
</reference>
<gene>
    <name evidence="2" type="ORF">M404DRAFT_831020</name>
</gene>
<sequence length="103" mass="11403">MSWSSWSVFCSAICSVASCMTTEASRHVILMRLLRQCCGAEHSGRQRRNSHASGLAHRFQSTGSGDGGVHDAFLTSSIRRTHPRHRGFPELARALCFHVCRMG</sequence>